<dbReference type="GO" id="GO:0006790">
    <property type="term" value="P:sulfur compound metabolic process"/>
    <property type="evidence" value="ECO:0007669"/>
    <property type="project" value="TreeGrafter"/>
</dbReference>
<accession>A0A382RU30</accession>
<organism evidence="2">
    <name type="scientific">marine metagenome</name>
    <dbReference type="NCBI Taxonomy" id="408172"/>
    <lineage>
        <taxon>unclassified sequences</taxon>
        <taxon>metagenomes</taxon>
        <taxon>ecological metagenomes</taxon>
    </lineage>
</organism>
<name>A0A382RU30_9ZZZZ</name>
<dbReference type="AlphaFoldDB" id="A0A382RU30"/>
<reference evidence="2" key="1">
    <citation type="submission" date="2018-05" db="EMBL/GenBank/DDBJ databases">
        <authorList>
            <person name="Lanie J.A."/>
            <person name="Ng W.-L."/>
            <person name="Kazmierczak K.M."/>
            <person name="Andrzejewski T.M."/>
            <person name="Davidsen T.M."/>
            <person name="Wayne K.J."/>
            <person name="Tettelin H."/>
            <person name="Glass J.I."/>
            <person name="Rusch D."/>
            <person name="Podicherti R."/>
            <person name="Tsui H.-C.T."/>
            <person name="Winkler M.E."/>
        </authorList>
    </citation>
    <scope>NUCLEOTIDE SEQUENCE</scope>
</reference>
<dbReference type="InterPro" id="IPR000572">
    <property type="entry name" value="OxRdtase_Mopterin-bd_dom"/>
</dbReference>
<dbReference type="InterPro" id="IPR036374">
    <property type="entry name" value="OxRdtase_Mopterin-bd_sf"/>
</dbReference>
<protein>
    <recommendedName>
        <fullName evidence="1">Oxidoreductase molybdopterin-binding domain-containing protein</fullName>
    </recommendedName>
</protein>
<dbReference type="EMBL" id="UINC01123894">
    <property type="protein sequence ID" value="SVD00665.1"/>
    <property type="molecule type" value="Genomic_DNA"/>
</dbReference>
<gene>
    <name evidence="2" type="ORF">METZ01_LOCUS353519</name>
</gene>
<proteinExistence type="predicted"/>
<sequence length="186" mass="20693">MAARREIEGEFVMGWADRKRPTPYTLNDAEGRVISQRTPVADLPGLITPTDLRYVVVQLDAPDPIHPDDWKMEIGGQVEKPQTFTLDDLRKLPAKTVRCVHECSGSEQDFFEYLRSDGQTYGCYVHPSEEGKPTRHVPENDHNGLLSSGEWTGVPLATVLEKLGVKPGSYGVLAQGFDRGRPAEFA</sequence>
<dbReference type="Gene3D" id="3.90.420.10">
    <property type="entry name" value="Oxidoreductase, molybdopterin-binding domain"/>
    <property type="match status" value="1"/>
</dbReference>
<dbReference type="PANTHER" id="PTHR19372:SF7">
    <property type="entry name" value="SULFITE OXIDASE, MITOCHONDRIAL"/>
    <property type="match status" value="1"/>
</dbReference>
<evidence type="ECO:0000313" key="2">
    <source>
        <dbReference type="EMBL" id="SVD00665.1"/>
    </source>
</evidence>
<dbReference type="PANTHER" id="PTHR19372">
    <property type="entry name" value="SULFITE REDUCTASE"/>
    <property type="match status" value="1"/>
</dbReference>
<dbReference type="GO" id="GO:0043546">
    <property type="term" value="F:molybdopterin cofactor binding"/>
    <property type="evidence" value="ECO:0007669"/>
    <property type="project" value="TreeGrafter"/>
</dbReference>
<feature type="non-terminal residue" evidence="2">
    <location>
        <position position="186"/>
    </location>
</feature>
<dbReference type="GO" id="GO:0020037">
    <property type="term" value="F:heme binding"/>
    <property type="evidence" value="ECO:0007669"/>
    <property type="project" value="TreeGrafter"/>
</dbReference>
<evidence type="ECO:0000259" key="1">
    <source>
        <dbReference type="Pfam" id="PF00174"/>
    </source>
</evidence>
<dbReference type="GO" id="GO:0008482">
    <property type="term" value="F:sulfite oxidase activity"/>
    <property type="evidence" value="ECO:0007669"/>
    <property type="project" value="TreeGrafter"/>
</dbReference>
<dbReference type="Pfam" id="PF00174">
    <property type="entry name" value="Oxidored_molyb"/>
    <property type="match status" value="1"/>
</dbReference>
<dbReference type="SUPFAM" id="SSF56524">
    <property type="entry name" value="Oxidoreductase molybdopterin-binding domain"/>
    <property type="match status" value="1"/>
</dbReference>
<feature type="domain" description="Oxidoreductase molybdopterin-binding" evidence="1">
    <location>
        <begin position="62"/>
        <end position="179"/>
    </location>
</feature>